<dbReference type="Pfam" id="PF24681">
    <property type="entry name" value="Kelch_KLHDC2_KLHL20_DRC7"/>
    <property type="match status" value="1"/>
</dbReference>
<organism evidence="5 6">
    <name type="scientific">Linnemannia hyalina</name>
    <dbReference type="NCBI Taxonomy" id="64524"/>
    <lineage>
        <taxon>Eukaryota</taxon>
        <taxon>Fungi</taxon>
        <taxon>Fungi incertae sedis</taxon>
        <taxon>Mucoromycota</taxon>
        <taxon>Mortierellomycotina</taxon>
        <taxon>Mortierellomycetes</taxon>
        <taxon>Mortierellales</taxon>
        <taxon>Mortierellaceae</taxon>
        <taxon>Linnemannia</taxon>
    </lineage>
</organism>
<name>A0A9P8BVI2_9FUNG</name>
<accession>A0A9P8BVI2</accession>
<gene>
    <name evidence="5" type="ORF">KI688_012854</name>
</gene>
<keyword evidence="4" id="KW-0812">Transmembrane</keyword>
<keyword evidence="4" id="KW-0472">Membrane</keyword>
<dbReference type="CDD" id="cd12087">
    <property type="entry name" value="TM_EGFR-like"/>
    <property type="match status" value="1"/>
</dbReference>
<keyword evidence="2" id="KW-0677">Repeat</keyword>
<dbReference type="AlphaFoldDB" id="A0A9P8BVI2"/>
<feature type="compositionally biased region" description="Polar residues" evidence="3">
    <location>
        <begin position="286"/>
        <end position="295"/>
    </location>
</feature>
<dbReference type="OrthoDB" id="10251809at2759"/>
<feature type="region of interest" description="Disordered" evidence="3">
    <location>
        <begin position="277"/>
        <end position="312"/>
    </location>
</feature>
<dbReference type="InterPro" id="IPR015915">
    <property type="entry name" value="Kelch-typ_b-propeller"/>
</dbReference>
<evidence type="ECO:0000256" key="4">
    <source>
        <dbReference type="SAM" id="Phobius"/>
    </source>
</evidence>
<dbReference type="PANTHER" id="PTHR46093">
    <property type="entry name" value="ACYL-COA-BINDING DOMAIN-CONTAINING PROTEIN 5"/>
    <property type="match status" value="1"/>
</dbReference>
<dbReference type="Gene3D" id="2.120.10.80">
    <property type="entry name" value="Kelch-type beta propeller"/>
    <property type="match status" value="2"/>
</dbReference>
<reference evidence="5" key="1">
    <citation type="submission" date="2021-06" db="EMBL/GenBank/DDBJ databases">
        <title>Genome Sequence of Mortierella hyaline Strain SCG-10, a Cold-Adapted, Nitrate-Reducing Fungus Isolated from Soil in Minnesota, USA.</title>
        <authorList>
            <person name="Aldossari N."/>
        </authorList>
    </citation>
    <scope>NUCLEOTIDE SEQUENCE</scope>
    <source>
        <strain evidence="5">SCG-10</strain>
    </source>
</reference>
<keyword evidence="4" id="KW-1133">Transmembrane helix</keyword>
<evidence type="ECO:0000256" key="1">
    <source>
        <dbReference type="ARBA" id="ARBA00022441"/>
    </source>
</evidence>
<evidence type="ECO:0000256" key="3">
    <source>
        <dbReference type="SAM" id="MobiDB-lite"/>
    </source>
</evidence>
<sequence>MVAIEPKFSAGLGTGTQGYILAIGGTPANGPGFWSAFDVQTKQWKNVTVEPADMSFVPYVELEGHTATVDPTTGLVYVIGGFNGLVSNAPLPQVTNLLTIFDPNTGKLLSQESATTDNSLTGANAIWLTKRGTVMLLGGSRAVATASVNGLDMTVLTEYSPSTKAWSNTTTSGAIPQARLDACAAVSDDGTKVIVYGGAANANTFLSSIHILDVTTSVWTAGPPSIGVLSQATCAFHSGMFIVFEGSVNATNMNSLTGAEPLIFDVAKASWASSFTPSSGSGSAGNPTSTGNPTSPAHPGSGDAIVPNDSSPPGDKSKLGIIIGCVAGVIVLLMVALGVYLVRRRRFAREKVVKDTEARATAMLAAEEKQEQERAPKIMTAADHYAAAQAALEEASKRLHPSAFKSPKSWISEAHTNSVSVSDGSNSTDLSKARRLSDPDVQANPALVAIFGFCYFETLYDDFLYRLFL</sequence>
<keyword evidence="1" id="KW-0880">Kelch repeat</keyword>
<comment type="caution">
    <text evidence="5">The sequence shown here is derived from an EMBL/GenBank/DDBJ whole genome shotgun (WGS) entry which is preliminary data.</text>
</comment>
<evidence type="ECO:0000313" key="5">
    <source>
        <dbReference type="EMBL" id="KAG9066942.1"/>
    </source>
</evidence>
<feature type="transmembrane region" description="Helical" evidence="4">
    <location>
        <begin position="319"/>
        <end position="342"/>
    </location>
</feature>
<dbReference type="Proteomes" id="UP000707451">
    <property type="component" value="Unassembled WGS sequence"/>
</dbReference>
<dbReference type="SUPFAM" id="SSF117281">
    <property type="entry name" value="Kelch motif"/>
    <property type="match status" value="1"/>
</dbReference>
<evidence type="ECO:0000256" key="2">
    <source>
        <dbReference type="ARBA" id="ARBA00022737"/>
    </source>
</evidence>
<keyword evidence="6" id="KW-1185">Reference proteome</keyword>
<dbReference type="EMBL" id="JAHRHY010000009">
    <property type="protein sequence ID" value="KAG9066942.1"/>
    <property type="molecule type" value="Genomic_DNA"/>
</dbReference>
<proteinExistence type="predicted"/>
<dbReference type="PANTHER" id="PTHR46093:SF18">
    <property type="entry name" value="FIBRONECTIN TYPE-III DOMAIN-CONTAINING PROTEIN"/>
    <property type="match status" value="1"/>
</dbReference>
<evidence type="ECO:0008006" key="7">
    <source>
        <dbReference type="Google" id="ProtNLM"/>
    </source>
</evidence>
<evidence type="ECO:0000313" key="6">
    <source>
        <dbReference type="Proteomes" id="UP000707451"/>
    </source>
</evidence>
<protein>
    <recommendedName>
        <fullName evidence="7">Galactose oxidase</fullName>
    </recommendedName>
</protein>